<dbReference type="EMBL" id="BGPR01151721">
    <property type="protein sequence ID" value="GBL60571.1"/>
    <property type="molecule type" value="Genomic_DNA"/>
</dbReference>
<gene>
    <name evidence="4" type="ORF">AVEN_11651_1</name>
    <name evidence="5" type="ORF">AVEN_136125_1</name>
    <name evidence="2" type="ORF">AVEN_224421_1</name>
    <name evidence="3" type="ORF">AVEN_225531_1</name>
</gene>
<name>A0A4Y1ZPH3_ARAVE</name>
<dbReference type="GO" id="GO:0003676">
    <property type="term" value="F:nucleic acid binding"/>
    <property type="evidence" value="ECO:0007669"/>
    <property type="project" value="InterPro"/>
</dbReference>
<accession>A0A4Y1ZPH3</accession>
<sequence length="120" mass="13892">MSCIHCQKNKINRHTRAQIATYKEVDDTFSVIHIDIIGPFPTSEGKTYCLTCIDRFTCWINVIPLANVTAETLAREFYYHWISRFGIPYRVITDQGSQFRSELFKNIGVISLNDVKNQQS</sequence>
<dbReference type="Gene3D" id="3.30.420.10">
    <property type="entry name" value="Ribonuclease H-like superfamily/Ribonuclease H"/>
    <property type="match status" value="1"/>
</dbReference>
<dbReference type="InterPro" id="IPR036397">
    <property type="entry name" value="RNaseH_sf"/>
</dbReference>
<dbReference type="EMBL" id="BGPR01151727">
    <property type="protein sequence ID" value="GBL60593.1"/>
    <property type="molecule type" value="Genomic_DNA"/>
</dbReference>
<dbReference type="Proteomes" id="UP000499080">
    <property type="component" value="Unassembled WGS sequence"/>
</dbReference>
<dbReference type="InterPro" id="IPR012337">
    <property type="entry name" value="RNaseH-like_sf"/>
</dbReference>
<dbReference type="SUPFAM" id="SSF53098">
    <property type="entry name" value="Ribonuclease H-like"/>
    <property type="match status" value="1"/>
</dbReference>
<evidence type="ECO:0000313" key="4">
    <source>
        <dbReference type="EMBL" id="GBL60593.1"/>
    </source>
</evidence>
<protein>
    <recommendedName>
        <fullName evidence="1">Integrase catalytic domain-containing protein</fullName>
    </recommendedName>
</protein>
<dbReference type="PANTHER" id="PTHR37984:SF5">
    <property type="entry name" value="PROTEIN NYNRIN-LIKE"/>
    <property type="match status" value="1"/>
</dbReference>
<evidence type="ECO:0000313" key="3">
    <source>
        <dbReference type="EMBL" id="GBL60571.1"/>
    </source>
</evidence>
<organism evidence="2 6">
    <name type="scientific">Araneus ventricosus</name>
    <name type="common">Orbweaver spider</name>
    <name type="synonym">Epeira ventricosa</name>
    <dbReference type="NCBI Taxonomy" id="182803"/>
    <lineage>
        <taxon>Eukaryota</taxon>
        <taxon>Metazoa</taxon>
        <taxon>Ecdysozoa</taxon>
        <taxon>Arthropoda</taxon>
        <taxon>Chelicerata</taxon>
        <taxon>Arachnida</taxon>
        <taxon>Araneae</taxon>
        <taxon>Araneomorphae</taxon>
        <taxon>Entelegynae</taxon>
        <taxon>Araneoidea</taxon>
        <taxon>Araneidae</taxon>
        <taxon>Araneus</taxon>
    </lineage>
</organism>
<keyword evidence="6" id="KW-1185">Reference proteome</keyword>
<evidence type="ECO:0000259" key="1">
    <source>
        <dbReference type="PROSITE" id="PS50994"/>
    </source>
</evidence>
<evidence type="ECO:0000313" key="5">
    <source>
        <dbReference type="EMBL" id="GBL60654.1"/>
    </source>
</evidence>
<reference evidence="2 6" key="1">
    <citation type="journal article" date="2019" name="Sci. Rep.">
        <title>Orb-weaving spider Araneus ventricosus genome elucidates the spidroin gene catalogue.</title>
        <authorList>
            <person name="Kono N."/>
            <person name="Nakamura H."/>
            <person name="Ohtoshi R."/>
            <person name="Moran D.A.P."/>
            <person name="Shinohara A."/>
            <person name="Yoshida Y."/>
            <person name="Fujiwara M."/>
            <person name="Mori M."/>
            <person name="Tomita M."/>
            <person name="Arakawa K."/>
        </authorList>
    </citation>
    <scope>NUCLEOTIDE SEQUENCE [LARGE SCALE GENOMIC DNA]</scope>
</reference>
<dbReference type="OrthoDB" id="422540at2759"/>
<feature type="domain" description="Integrase catalytic" evidence="1">
    <location>
        <begin position="22"/>
        <end position="120"/>
    </location>
</feature>
<dbReference type="PROSITE" id="PS50994">
    <property type="entry name" value="INTEGRASE"/>
    <property type="match status" value="1"/>
</dbReference>
<comment type="caution">
    <text evidence="2">The sequence shown here is derived from an EMBL/GenBank/DDBJ whole genome shotgun (WGS) entry which is preliminary data.</text>
</comment>
<dbReference type="GO" id="GO:0015074">
    <property type="term" value="P:DNA integration"/>
    <property type="evidence" value="ECO:0007669"/>
    <property type="project" value="InterPro"/>
</dbReference>
<dbReference type="EMBL" id="BGPR01151720">
    <property type="protein sequence ID" value="GBL60563.1"/>
    <property type="molecule type" value="Genomic_DNA"/>
</dbReference>
<dbReference type="Pfam" id="PF00665">
    <property type="entry name" value="rve"/>
    <property type="match status" value="1"/>
</dbReference>
<proteinExistence type="predicted"/>
<dbReference type="AlphaFoldDB" id="A0A4Y1ZPH3"/>
<dbReference type="PANTHER" id="PTHR37984">
    <property type="entry name" value="PROTEIN CBG26694"/>
    <property type="match status" value="1"/>
</dbReference>
<evidence type="ECO:0000313" key="6">
    <source>
        <dbReference type="Proteomes" id="UP000499080"/>
    </source>
</evidence>
<dbReference type="InterPro" id="IPR050951">
    <property type="entry name" value="Retrovirus_Pol_polyprotein"/>
</dbReference>
<dbReference type="EMBL" id="BGPR01151739">
    <property type="protein sequence ID" value="GBL60654.1"/>
    <property type="molecule type" value="Genomic_DNA"/>
</dbReference>
<evidence type="ECO:0000313" key="2">
    <source>
        <dbReference type="EMBL" id="GBL60563.1"/>
    </source>
</evidence>
<dbReference type="InterPro" id="IPR001584">
    <property type="entry name" value="Integrase_cat-core"/>
</dbReference>